<accession>A0A6S5CAA9</accession>
<evidence type="ECO:0000313" key="2">
    <source>
        <dbReference type="Proteomes" id="UP000515442"/>
    </source>
</evidence>
<name>A0A6S5CAA9_AERVE</name>
<dbReference type="Proteomes" id="UP000515442">
    <property type="component" value="Chromosome"/>
</dbReference>
<reference evidence="1 2" key="1">
    <citation type="submission" date="2019-12" db="EMBL/GenBank/DDBJ databases">
        <title>complete genome sequences of Aeromonas veronii str. WP3-W19-ESBL-03 isolated from wastewater treatment plant effluent.</title>
        <authorList>
            <person name="Sekizuka T."/>
            <person name="Itokawa K."/>
            <person name="Yatsu K."/>
            <person name="Inamine Y."/>
            <person name="Kuroda M."/>
        </authorList>
    </citation>
    <scope>NUCLEOTIDE SEQUENCE [LARGE SCALE GENOMIC DNA]</scope>
    <source>
        <strain evidence="1 2">WP3-W19-ESBL-03</strain>
    </source>
</reference>
<evidence type="ECO:0000313" key="1">
    <source>
        <dbReference type="EMBL" id="BBR39858.1"/>
    </source>
</evidence>
<sequence length="67" mass="7438">MPIAPPPSTFRCPECGWHKTVAPKSDVMLRGHSWFESCPECHHAPLERSPASVLELAMAKIRDVIGK</sequence>
<protein>
    <submittedName>
        <fullName evidence="1">Uncharacterized protein</fullName>
    </submittedName>
</protein>
<dbReference type="AlphaFoldDB" id="A0A6S5CAA9"/>
<proteinExistence type="predicted"/>
<organism evidence="1 2">
    <name type="scientific">Aeromonas veronii</name>
    <dbReference type="NCBI Taxonomy" id="654"/>
    <lineage>
        <taxon>Bacteria</taxon>
        <taxon>Pseudomonadati</taxon>
        <taxon>Pseudomonadota</taxon>
        <taxon>Gammaproteobacteria</taxon>
        <taxon>Aeromonadales</taxon>
        <taxon>Aeromonadaceae</taxon>
        <taxon>Aeromonas</taxon>
    </lineage>
</organism>
<dbReference type="EMBL" id="AP022038">
    <property type="protein sequence ID" value="BBR39858.1"/>
    <property type="molecule type" value="Genomic_DNA"/>
</dbReference>
<gene>
    <name evidence="1" type="ORF">WP3W19E03_23830</name>
</gene>